<comment type="caution">
    <text evidence="2">The sequence shown here is derived from an EMBL/GenBank/DDBJ whole genome shotgun (WGS) entry which is preliminary data.</text>
</comment>
<gene>
    <name evidence="2" type="ORF">KUTeg_004299</name>
</gene>
<evidence type="ECO:0000313" key="3">
    <source>
        <dbReference type="Proteomes" id="UP001217089"/>
    </source>
</evidence>
<keyword evidence="3" id="KW-1185">Reference proteome</keyword>
<protein>
    <submittedName>
        <fullName evidence="2">Uncharacterized protein</fullName>
    </submittedName>
</protein>
<evidence type="ECO:0000256" key="1">
    <source>
        <dbReference type="SAM" id="MobiDB-lite"/>
    </source>
</evidence>
<sequence length="198" mass="23429">MPRTKHPMADAAKGRRRSVSRRRQSTAIPVFAHSKFEMPIPSLFDTNKLNFRYSFERLRGKGYHKKKPAFYKVLKKYYRMHTAVTVFNEPVTRKGRKMSILQQIINQKTAERILPKRKPKMQIGKLRKFSFQDQELQRAPFEESPEFKHIDIEKFRESFLKALDDFVVRKELVISSHGSTVSTTITFTKKSIFLKFQD</sequence>
<proteinExistence type="predicted"/>
<dbReference type="Proteomes" id="UP001217089">
    <property type="component" value="Unassembled WGS sequence"/>
</dbReference>
<name>A0ABQ9FPM5_TEGGR</name>
<evidence type="ECO:0000313" key="2">
    <source>
        <dbReference type="EMBL" id="KAJ8319208.1"/>
    </source>
</evidence>
<feature type="region of interest" description="Disordered" evidence="1">
    <location>
        <begin position="1"/>
        <end position="25"/>
    </location>
</feature>
<feature type="compositionally biased region" description="Basic residues" evidence="1">
    <location>
        <begin position="14"/>
        <end position="24"/>
    </location>
</feature>
<dbReference type="EMBL" id="JARBDR010000214">
    <property type="protein sequence ID" value="KAJ8319208.1"/>
    <property type="molecule type" value="Genomic_DNA"/>
</dbReference>
<organism evidence="2 3">
    <name type="scientific">Tegillarca granosa</name>
    <name type="common">Malaysian cockle</name>
    <name type="synonym">Anadara granosa</name>
    <dbReference type="NCBI Taxonomy" id="220873"/>
    <lineage>
        <taxon>Eukaryota</taxon>
        <taxon>Metazoa</taxon>
        <taxon>Spiralia</taxon>
        <taxon>Lophotrochozoa</taxon>
        <taxon>Mollusca</taxon>
        <taxon>Bivalvia</taxon>
        <taxon>Autobranchia</taxon>
        <taxon>Pteriomorphia</taxon>
        <taxon>Arcoida</taxon>
        <taxon>Arcoidea</taxon>
        <taxon>Arcidae</taxon>
        <taxon>Tegillarca</taxon>
    </lineage>
</organism>
<accession>A0ABQ9FPM5</accession>
<reference evidence="2 3" key="1">
    <citation type="submission" date="2022-12" db="EMBL/GenBank/DDBJ databases">
        <title>Chromosome-level genome of Tegillarca granosa.</title>
        <authorList>
            <person name="Kim J."/>
        </authorList>
    </citation>
    <scope>NUCLEOTIDE SEQUENCE [LARGE SCALE GENOMIC DNA]</scope>
    <source>
        <strain evidence="2">Teg-2019</strain>
        <tissue evidence="2">Adductor muscle</tissue>
    </source>
</reference>